<dbReference type="GO" id="GO:0008270">
    <property type="term" value="F:zinc ion binding"/>
    <property type="evidence" value="ECO:0007669"/>
    <property type="project" value="UniProtKB-KW"/>
</dbReference>
<keyword evidence="2" id="KW-0863">Zinc-finger</keyword>
<gene>
    <name evidence="6" type="primary">LOC113491945</name>
    <name evidence="7" type="synonym">LOC113491946</name>
</gene>
<keyword evidence="1" id="KW-0479">Metal-binding</keyword>
<dbReference type="Pfam" id="PF04500">
    <property type="entry name" value="FLYWCH"/>
    <property type="match status" value="1"/>
</dbReference>
<dbReference type="InterPro" id="IPR007588">
    <property type="entry name" value="Znf_FLYWCH"/>
</dbReference>
<keyword evidence="5" id="KW-1185">Reference proteome</keyword>
<organism evidence="5 6">
    <name type="scientific">Trichoplusia ni</name>
    <name type="common">Cabbage looper</name>
    <dbReference type="NCBI Taxonomy" id="7111"/>
    <lineage>
        <taxon>Eukaryota</taxon>
        <taxon>Metazoa</taxon>
        <taxon>Ecdysozoa</taxon>
        <taxon>Arthropoda</taxon>
        <taxon>Hexapoda</taxon>
        <taxon>Insecta</taxon>
        <taxon>Pterygota</taxon>
        <taxon>Neoptera</taxon>
        <taxon>Endopterygota</taxon>
        <taxon>Lepidoptera</taxon>
        <taxon>Glossata</taxon>
        <taxon>Ditrysia</taxon>
        <taxon>Noctuoidea</taxon>
        <taxon>Noctuidae</taxon>
        <taxon>Plusiinae</taxon>
        <taxon>Trichoplusia</taxon>
    </lineage>
</organism>
<reference evidence="6 7" key="1">
    <citation type="submission" date="2025-04" db="UniProtKB">
        <authorList>
            <consortium name="RefSeq"/>
        </authorList>
    </citation>
    <scope>IDENTIFICATION</scope>
</reference>
<accession>A0A7E5V9J8</accession>
<evidence type="ECO:0000313" key="7">
    <source>
        <dbReference type="RefSeq" id="XP_026724962.1"/>
    </source>
</evidence>
<dbReference type="OrthoDB" id="10029846at2759"/>
<dbReference type="AlphaFoldDB" id="A0A7E5V9J8"/>
<keyword evidence="3" id="KW-0862">Zinc</keyword>
<dbReference type="RefSeq" id="XP_026724960.1">
    <property type="nucleotide sequence ID" value="XM_026869159.1"/>
</dbReference>
<feature type="domain" description="FLYWCH-type" evidence="4">
    <location>
        <begin position="15"/>
        <end position="73"/>
    </location>
</feature>
<protein>
    <submittedName>
        <fullName evidence="6">Uncharacterized protein LOC113491945</fullName>
    </submittedName>
    <submittedName>
        <fullName evidence="7">Uncharacterized protein LOC113491946</fullName>
    </submittedName>
</protein>
<dbReference type="KEGG" id="tnl:113491945"/>
<dbReference type="GeneID" id="113491945"/>
<evidence type="ECO:0000313" key="5">
    <source>
        <dbReference type="Proteomes" id="UP000322000"/>
    </source>
</evidence>
<proteinExistence type="predicted"/>
<name>A0A7E5V9J8_TRINI</name>
<evidence type="ECO:0000313" key="6">
    <source>
        <dbReference type="RefSeq" id="XP_026724960.1"/>
    </source>
</evidence>
<evidence type="ECO:0000256" key="2">
    <source>
        <dbReference type="ARBA" id="ARBA00022771"/>
    </source>
</evidence>
<sequence>MSGSSSSRGVNLIIIDSRRGGKTLLRAGHKYIKRRENKNSSTWHCVNRRNSIKCSGYITIENTNNTIIKDYKHSDPCVPHFEDNEVQMAISECKKEVNSNYGSVQKIFEKHMGNLKDKGLHLTGNVPDYKKLKTVLYRHRNKSLNVPKTQFKNVEEIIIPEEFNKYVLADYCNEDCNRIIIFSSTEVKEHIKCVTHYFGDGTFDGCPNPFEQVYVIHGDMGSTDLSTNVAPLFYILLKNKEGKTYEKIFELIKQTLPEWRPSKFTFDYEIGVINAAAKIFPDIKINGCNVHFQKNVIKKAKSLNLMEHEESSNHVKQCIGLAFLPKQDIEDGWLHIMENSFDDEAMTKFNDYFVTQWLEYPDLIWCCHNERHRTTNLAESWNGRFNKIIGKNPSLLLFLQTIGNDTCHFDIKQANFRLKRSPINSRKRTSIEIDRQIQKLTKSYENKAISIGDFLIDISKSIFRSEHLKK</sequence>
<dbReference type="RefSeq" id="XP_026724962.1">
    <property type="nucleotide sequence ID" value="XM_026869161.1"/>
</dbReference>
<dbReference type="Proteomes" id="UP000322000">
    <property type="component" value="Chromosome 3"/>
</dbReference>
<dbReference type="KEGG" id="tnl:113491946"/>
<evidence type="ECO:0000259" key="4">
    <source>
        <dbReference type="Pfam" id="PF04500"/>
    </source>
</evidence>
<evidence type="ECO:0000256" key="3">
    <source>
        <dbReference type="ARBA" id="ARBA00022833"/>
    </source>
</evidence>
<dbReference type="Gene3D" id="2.20.25.240">
    <property type="match status" value="1"/>
</dbReference>
<evidence type="ECO:0000256" key="1">
    <source>
        <dbReference type="ARBA" id="ARBA00022723"/>
    </source>
</evidence>